<keyword evidence="1 4" id="KW-0489">Methyltransferase</keyword>
<proteinExistence type="predicted"/>
<dbReference type="CDD" id="cd02440">
    <property type="entry name" value="AdoMet_MTases"/>
    <property type="match status" value="1"/>
</dbReference>
<dbReference type="EMBL" id="JAAIFS010000011">
    <property type="protein sequence ID" value="NEV91969.1"/>
    <property type="molecule type" value="Genomic_DNA"/>
</dbReference>
<protein>
    <submittedName>
        <fullName evidence="4">Class I SAM-dependent methyltransferase</fullName>
    </submittedName>
</protein>
<dbReference type="InterPro" id="IPR041698">
    <property type="entry name" value="Methyltransf_25"/>
</dbReference>
<dbReference type="AlphaFoldDB" id="A0A6B3QVC3"/>
<reference evidence="4" key="1">
    <citation type="journal article" date="2020" name="Microorganisms">
        <title>Isolation, Genomic and Metabolomic Characterization of Streptomyces tendae VITAKN with Quorum Sensing Inhibitory Activity from Southern India.</title>
        <authorList>
            <person name="Ishaque N.M."/>
            <person name="Burgsdorf I."/>
            <person name="Limlingan Malit J.J."/>
            <person name="Saha S."/>
            <person name="Teta R."/>
            <person name="Ewe D."/>
            <person name="Kannabiran K."/>
            <person name="Hrouzek P."/>
            <person name="Steindler L."/>
            <person name="Costantino V."/>
            <person name="Saurav K."/>
        </authorList>
    </citation>
    <scope>NUCLEOTIDE SEQUENCE</scope>
    <source>
        <strain evidence="4">VITAKN</strain>
    </source>
</reference>
<sequence>MTTHHDTHGHVGHERAAGPDTALAKLLELDGEVLASYYSELTGLLAGVSDPAPARILDLGSGPGTGSFALARRFPAAHVTAVDISAQMLHRLRKQAFAHGFADRVGTVEANIDEPWTEIGEGGPYDLIWAAAFLHHVADPDRTFARAFEQLRPGGLIAVTELDFFPRYLPEDPGVGRPGLEARLHAATNTRPPHEWTEQLRAAGFVLEERRPFEVLLDRTEAGPSLNAYAQGALAKLRSHATDVLEADDLAALDVLLDETRPHGVAHRDDLRVRTTRTTWIARRP</sequence>
<dbReference type="Pfam" id="PF13649">
    <property type="entry name" value="Methyltransf_25"/>
    <property type="match status" value="1"/>
</dbReference>
<dbReference type="GO" id="GO:0017000">
    <property type="term" value="P:antibiotic biosynthetic process"/>
    <property type="evidence" value="ECO:0007669"/>
    <property type="project" value="UniProtKB-ARBA"/>
</dbReference>
<organism evidence="4">
    <name type="scientific">Streptomyces tendae</name>
    <dbReference type="NCBI Taxonomy" id="1932"/>
    <lineage>
        <taxon>Bacteria</taxon>
        <taxon>Bacillati</taxon>
        <taxon>Actinomycetota</taxon>
        <taxon>Actinomycetes</taxon>
        <taxon>Kitasatosporales</taxon>
        <taxon>Streptomycetaceae</taxon>
        <taxon>Streptomyces</taxon>
    </lineage>
</organism>
<comment type="caution">
    <text evidence="4">The sequence shown here is derived from an EMBL/GenBank/DDBJ whole genome shotgun (WGS) entry which is preliminary data.</text>
</comment>
<dbReference type="GO" id="GO:0032259">
    <property type="term" value="P:methylation"/>
    <property type="evidence" value="ECO:0007669"/>
    <property type="project" value="UniProtKB-KW"/>
</dbReference>
<dbReference type="InterPro" id="IPR029063">
    <property type="entry name" value="SAM-dependent_MTases_sf"/>
</dbReference>
<dbReference type="RefSeq" id="WP_164460944.1">
    <property type="nucleotide sequence ID" value="NZ_JAAIFS010000011.1"/>
</dbReference>
<name>A0A6B3QVC3_STRTE</name>
<accession>A0A6B3QVC3</accession>
<dbReference type="GO" id="GO:0008168">
    <property type="term" value="F:methyltransferase activity"/>
    <property type="evidence" value="ECO:0007669"/>
    <property type="project" value="UniProtKB-KW"/>
</dbReference>
<keyword evidence="2 4" id="KW-0808">Transferase</keyword>
<dbReference type="PANTHER" id="PTHR43861">
    <property type="entry name" value="TRANS-ACONITATE 2-METHYLTRANSFERASE-RELATED"/>
    <property type="match status" value="1"/>
</dbReference>
<evidence type="ECO:0000256" key="2">
    <source>
        <dbReference type="ARBA" id="ARBA00022679"/>
    </source>
</evidence>
<evidence type="ECO:0000259" key="3">
    <source>
        <dbReference type="Pfam" id="PF13649"/>
    </source>
</evidence>
<dbReference type="Gene3D" id="3.40.50.150">
    <property type="entry name" value="Vaccinia Virus protein VP39"/>
    <property type="match status" value="1"/>
</dbReference>
<gene>
    <name evidence="4" type="ORF">GUR47_35655</name>
</gene>
<evidence type="ECO:0000313" key="4">
    <source>
        <dbReference type="EMBL" id="NEV91969.1"/>
    </source>
</evidence>
<dbReference type="PANTHER" id="PTHR43861:SF1">
    <property type="entry name" value="TRANS-ACONITATE 2-METHYLTRANSFERASE"/>
    <property type="match status" value="1"/>
</dbReference>
<dbReference type="SUPFAM" id="SSF53335">
    <property type="entry name" value="S-adenosyl-L-methionine-dependent methyltransferases"/>
    <property type="match status" value="1"/>
</dbReference>
<feature type="domain" description="Methyltransferase" evidence="3">
    <location>
        <begin position="56"/>
        <end position="155"/>
    </location>
</feature>
<evidence type="ECO:0000256" key="1">
    <source>
        <dbReference type="ARBA" id="ARBA00022603"/>
    </source>
</evidence>